<feature type="signal peptide" evidence="14">
    <location>
        <begin position="1"/>
        <end position="31"/>
    </location>
</feature>
<keyword evidence="13" id="KW-1133">Transmembrane helix</keyword>
<evidence type="ECO:0000256" key="9">
    <source>
        <dbReference type="ARBA" id="ARBA00023180"/>
    </source>
</evidence>
<keyword evidence="13" id="KW-0812">Transmembrane</keyword>
<evidence type="ECO:0000256" key="8">
    <source>
        <dbReference type="ARBA" id="ARBA00022840"/>
    </source>
</evidence>
<keyword evidence="4" id="KW-0808">Transferase</keyword>
<dbReference type="STRING" id="3914.A0A0L9TDQ6"/>
<keyword evidence="8 12" id="KW-0067">ATP-binding</keyword>
<dbReference type="PROSITE" id="PS00107">
    <property type="entry name" value="PROTEIN_KINASE_ATP"/>
    <property type="match status" value="1"/>
</dbReference>
<evidence type="ECO:0000256" key="3">
    <source>
        <dbReference type="ARBA" id="ARBA00022527"/>
    </source>
</evidence>
<evidence type="ECO:0000256" key="7">
    <source>
        <dbReference type="ARBA" id="ARBA00022777"/>
    </source>
</evidence>
<accession>A0A0L9TDQ6</accession>
<dbReference type="GO" id="GO:0005524">
    <property type="term" value="F:ATP binding"/>
    <property type="evidence" value="ECO:0007669"/>
    <property type="project" value="UniProtKB-UniRule"/>
</dbReference>
<dbReference type="EC" id="2.7.11.1" evidence="2"/>
<evidence type="ECO:0000256" key="13">
    <source>
        <dbReference type="SAM" id="Phobius"/>
    </source>
</evidence>
<gene>
    <name evidence="16" type="ORF">LR48_Vigan549s007600</name>
</gene>
<evidence type="ECO:0000313" key="16">
    <source>
        <dbReference type="EMBL" id="KOM28521.1"/>
    </source>
</evidence>
<dbReference type="InterPro" id="IPR000719">
    <property type="entry name" value="Prot_kinase_dom"/>
</dbReference>
<organism evidence="16 17">
    <name type="scientific">Phaseolus angularis</name>
    <name type="common">Azuki bean</name>
    <name type="synonym">Vigna angularis</name>
    <dbReference type="NCBI Taxonomy" id="3914"/>
    <lineage>
        <taxon>Eukaryota</taxon>
        <taxon>Viridiplantae</taxon>
        <taxon>Streptophyta</taxon>
        <taxon>Embryophyta</taxon>
        <taxon>Tracheophyta</taxon>
        <taxon>Spermatophyta</taxon>
        <taxon>Magnoliopsida</taxon>
        <taxon>eudicotyledons</taxon>
        <taxon>Gunneridae</taxon>
        <taxon>Pentapetalae</taxon>
        <taxon>rosids</taxon>
        <taxon>fabids</taxon>
        <taxon>Fabales</taxon>
        <taxon>Fabaceae</taxon>
        <taxon>Papilionoideae</taxon>
        <taxon>50 kb inversion clade</taxon>
        <taxon>NPAAA clade</taxon>
        <taxon>indigoferoid/millettioid clade</taxon>
        <taxon>Phaseoleae</taxon>
        <taxon>Vigna</taxon>
    </lineage>
</organism>
<keyword evidence="9" id="KW-0325">Glycoprotein</keyword>
<keyword evidence="6 12" id="KW-0547">Nucleotide-binding</keyword>
<dbReference type="FunFam" id="3.30.200.20:FF:000162">
    <property type="entry name" value="Adenine nucleotide alpha hydrolase-like domain kinase"/>
    <property type="match status" value="1"/>
</dbReference>
<dbReference type="InterPro" id="IPR017441">
    <property type="entry name" value="Protein_kinase_ATP_BS"/>
</dbReference>
<reference evidence="17" key="1">
    <citation type="journal article" date="2015" name="Proc. Natl. Acad. Sci. U.S.A.">
        <title>Genome sequencing of adzuki bean (Vigna angularis) provides insight into high starch and low fat accumulation and domestication.</title>
        <authorList>
            <person name="Yang K."/>
            <person name="Tian Z."/>
            <person name="Chen C."/>
            <person name="Luo L."/>
            <person name="Zhao B."/>
            <person name="Wang Z."/>
            <person name="Yu L."/>
            <person name="Li Y."/>
            <person name="Sun Y."/>
            <person name="Li W."/>
            <person name="Chen Y."/>
            <person name="Li Y."/>
            <person name="Zhang Y."/>
            <person name="Ai D."/>
            <person name="Zhao J."/>
            <person name="Shang C."/>
            <person name="Ma Y."/>
            <person name="Wu B."/>
            <person name="Wang M."/>
            <person name="Gao L."/>
            <person name="Sun D."/>
            <person name="Zhang P."/>
            <person name="Guo F."/>
            <person name="Wang W."/>
            <person name="Li Y."/>
            <person name="Wang J."/>
            <person name="Varshney R.K."/>
            <person name="Wang J."/>
            <person name="Ling H.Q."/>
            <person name="Wan P."/>
        </authorList>
    </citation>
    <scope>NUCLEOTIDE SEQUENCE</scope>
    <source>
        <strain evidence="17">cv. Jingnong 6</strain>
    </source>
</reference>
<keyword evidence="13" id="KW-0472">Membrane</keyword>
<feature type="chain" id="PRO_5005594519" description="non-specific serine/threonine protein kinase" evidence="14">
    <location>
        <begin position="32"/>
        <end position="752"/>
    </location>
</feature>
<name>A0A0L9TDQ6_PHAAN</name>
<evidence type="ECO:0000256" key="11">
    <source>
        <dbReference type="ARBA" id="ARBA00048679"/>
    </source>
</evidence>
<dbReference type="InterPro" id="IPR008271">
    <property type="entry name" value="Ser/Thr_kinase_AS"/>
</dbReference>
<dbReference type="GO" id="GO:0030247">
    <property type="term" value="F:polysaccharide binding"/>
    <property type="evidence" value="ECO:0007669"/>
    <property type="project" value="InterPro"/>
</dbReference>
<proteinExistence type="predicted"/>
<evidence type="ECO:0000256" key="14">
    <source>
        <dbReference type="SAM" id="SignalP"/>
    </source>
</evidence>
<dbReference type="InterPro" id="IPR011009">
    <property type="entry name" value="Kinase-like_dom_sf"/>
</dbReference>
<keyword evidence="7" id="KW-0418">Kinase</keyword>
<evidence type="ECO:0000313" key="17">
    <source>
        <dbReference type="Proteomes" id="UP000053144"/>
    </source>
</evidence>
<comment type="catalytic activity">
    <reaction evidence="10">
        <text>L-threonyl-[protein] + ATP = O-phospho-L-threonyl-[protein] + ADP + H(+)</text>
        <dbReference type="Rhea" id="RHEA:46608"/>
        <dbReference type="Rhea" id="RHEA-COMP:11060"/>
        <dbReference type="Rhea" id="RHEA-COMP:11605"/>
        <dbReference type="ChEBI" id="CHEBI:15378"/>
        <dbReference type="ChEBI" id="CHEBI:30013"/>
        <dbReference type="ChEBI" id="CHEBI:30616"/>
        <dbReference type="ChEBI" id="CHEBI:61977"/>
        <dbReference type="ChEBI" id="CHEBI:456216"/>
        <dbReference type="EC" id="2.7.11.1"/>
    </reaction>
</comment>
<dbReference type="PANTHER" id="PTHR46008">
    <property type="entry name" value="LEAF RUST 10 DISEASE-RESISTANCE LOCUS RECEPTOR-LIKE PROTEIN KINASE-LIKE 1.4"/>
    <property type="match status" value="1"/>
</dbReference>
<evidence type="ECO:0000259" key="15">
    <source>
        <dbReference type="PROSITE" id="PS50011"/>
    </source>
</evidence>
<feature type="domain" description="Protein kinase" evidence="15">
    <location>
        <begin position="392"/>
        <end position="722"/>
    </location>
</feature>
<evidence type="ECO:0000256" key="1">
    <source>
        <dbReference type="ARBA" id="ARBA00004167"/>
    </source>
</evidence>
<evidence type="ECO:0000256" key="5">
    <source>
        <dbReference type="ARBA" id="ARBA00022729"/>
    </source>
</evidence>
<dbReference type="OMA" id="ANGECLT"/>
<dbReference type="PROSITE" id="PS50011">
    <property type="entry name" value="PROTEIN_KINASE_DOM"/>
    <property type="match status" value="1"/>
</dbReference>
<comment type="subcellular location">
    <subcellularLocation>
        <location evidence="1">Membrane</location>
        <topology evidence="1">Single-pass membrane protein</topology>
    </subcellularLocation>
</comment>
<dbReference type="SMART" id="SM00220">
    <property type="entry name" value="S_TKc"/>
    <property type="match status" value="1"/>
</dbReference>
<dbReference type="Gene3D" id="1.10.510.10">
    <property type="entry name" value="Transferase(Phosphotransferase) domain 1"/>
    <property type="match status" value="1"/>
</dbReference>
<sequence length="752" mass="84390">MASDSVHLHLITILHHSIIFLLLFKLPSSLSSNDTHSNCANVINCGKINIGFPFWGGNRPRECGHPLMELICENETSYITIKDVKYQVLEANPDNHTLKITRQDYWIDLCQPNQVNTSLNTQLYVYDSPYNNLSLSYGCTPSNSLPLTNIPCDGTSGETEINSFIKVYEAIKEGFVVRWIIGVEECDKFDRSGGECGFEGSSLQTCYCRDGAYPNFSQDSESSSVSDPILGIIECVQHISVPILKEQADRLVENRPLLGEILMKRFNVNNWKTGLYLSSSIFTVFGSTSNKHLRCKRNNVGVAIGATVGGVAALVVILGCVYFIIQRRRKIYQKSRNMELFIAPTSSGDTFASTTITSQSLSYQSSNPVTRSYYFGVQVFSYEELEEATKNFDASRELGKGGFGTVYKGELKDGRTVAVKRHNESNSRLIMQFMNEVQILARLRHKNLVTLFGCTSKRSRELLLVYEFIPNGTVAYHLRGRGSKSTLLPWPIRLNIAVETAEALAYLHANDVIHRDVKTNNILLDDQFCVKVADFGLLRDFPTCVTHVSTGPQGTPGYVDPEYYQCYQLTDKSDVYSFGVVLVELISSLRAVDFNRNGSDGGRPNGWTLGLIAVFGRTSKWRDARPDFHLWADVLSWRTSLNGWALGLCRADLVHMALRKIQNQELHELVDPYLGFEKDHAMRIMTTAVATLAFRCLQQERDLRPCMDEVVEILRGIKSDELGAREETEILDIRTDEAILLKKAHSSVSNSS</sequence>
<keyword evidence="3" id="KW-0723">Serine/threonine-protein kinase</keyword>
<dbReference type="AlphaFoldDB" id="A0A0L9TDQ6"/>
<dbReference type="InterPro" id="IPR025287">
    <property type="entry name" value="WAK_GUB"/>
</dbReference>
<evidence type="ECO:0000256" key="2">
    <source>
        <dbReference type="ARBA" id="ARBA00012513"/>
    </source>
</evidence>
<dbReference type="Pfam" id="PF07714">
    <property type="entry name" value="PK_Tyr_Ser-Thr"/>
    <property type="match status" value="1"/>
</dbReference>
<evidence type="ECO:0000256" key="6">
    <source>
        <dbReference type="ARBA" id="ARBA00022741"/>
    </source>
</evidence>
<dbReference type="PANTHER" id="PTHR46008:SF46">
    <property type="entry name" value="WALL ASSOCIATED KINASE-LIKE PROTEIN"/>
    <property type="match status" value="1"/>
</dbReference>
<dbReference type="PROSITE" id="PS00108">
    <property type="entry name" value="PROTEIN_KINASE_ST"/>
    <property type="match status" value="1"/>
</dbReference>
<evidence type="ECO:0000256" key="10">
    <source>
        <dbReference type="ARBA" id="ARBA00047899"/>
    </source>
</evidence>
<dbReference type="Pfam" id="PF14380">
    <property type="entry name" value="WAK_assoc"/>
    <property type="match status" value="1"/>
</dbReference>
<dbReference type="EMBL" id="KQ258436">
    <property type="protein sequence ID" value="KOM28521.1"/>
    <property type="molecule type" value="Genomic_DNA"/>
</dbReference>
<dbReference type="Proteomes" id="UP000053144">
    <property type="component" value="Unassembled WGS sequence"/>
</dbReference>
<evidence type="ECO:0000256" key="12">
    <source>
        <dbReference type="PROSITE-ProRule" id="PRU10141"/>
    </source>
</evidence>
<dbReference type="GO" id="GO:0016020">
    <property type="term" value="C:membrane"/>
    <property type="evidence" value="ECO:0007669"/>
    <property type="project" value="UniProtKB-SubCell"/>
</dbReference>
<evidence type="ECO:0000256" key="4">
    <source>
        <dbReference type="ARBA" id="ARBA00022679"/>
    </source>
</evidence>
<dbReference type="CDD" id="cd12087">
    <property type="entry name" value="TM_EGFR-like"/>
    <property type="match status" value="1"/>
</dbReference>
<dbReference type="Gene3D" id="3.30.200.20">
    <property type="entry name" value="Phosphorylase Kinase, domain 1"/>
    <property type="match status" value="1"/>
</dbReference>
<feature type="transmembrane region" description="Helical" evidence="13">
    <location>
        <begin position="302"/>
        <end position="325"/>
    </location>
</feature>
<protein>
    <recommendedName>
        <fullName evidence="2">non-specific serine/threonine protein kinase</fullName>
        <ecNumber evidence="2">2.7.11.1</ecNumber>
    </recommendedName>
</protein>
<dbReference type="Pfam" id="PF13947">
    <property type="entry name" value="GUB_WAK_bind"/>
    <property type="match status" value="1"/>
</dbReference>
<comment type="catalytic activity">
    <reaction evidence="11">
        <text>L-seryl-[protein] + ATP = O-phospho-L-seryl-[protein] + ADP + H(+)</text>
        <dbReference type="Rhea" id="RHEA:17989"/>
        <dbReference type="Rhea" id="RHEA-COMP:9863"/>
        <dbReference type="Rhea" id="RHEA-COMP:11604"/>
        <dbReference type="ChEBI" id="CHEBI:15378"/>
        <dbReference type="ChEBI" id="CHEBI:29999"/>
        <dbReference type="ChEBI" id="CHEBI:30616"/>
        <dbReference type="ChEBI" id="CHEBI:83421"/>
        <dbReference type="ChEBI" id="CHEBI:456216"/>
        <dbReference type="EC" id="2.7.11.1"/>
    </reaction>
</comment>
<dbReference type="SUPFAM" id="SSF56112">
    <property type="entry name" value="Protein kinase-like (PK-like)"/>
    <property type="match status" value="1"/>
</dbReference>
<dbReference type="Gramene" id="KOM28521">
    <property type="protein sequence ID" value="KOM28521"/>
    <property type="gene ID" value="LR48_Vigan549s007600"/>
</dbReference>
<dbReference type="InterPro" id="IPR001245">
    <property type="entry name" value="Ser-Thr/Tyr_kinase_cat_dom"/>
</dbReference>
<dbReference type="InterPro" id="IPR032872">
    <property type="entry name" value="WAK_assoc_C"/>
</dbReference>
<feature type="binding site" evidence="12">
    <location>
        <position position="420"/>
    </location>
    <ligand>
        <name>ATP</name>
        <dbReference type="ChEBI" id="CHEBI:30616"/>
    </ligand>
</feature>
<keyword evidence="5 14" id="KW-0732">Signal</keyword>
<dbReference type="GO" id="GO:0004674">
    <property type="term" value="F:protein serine/threonine kinase activity"/>
    <property type="evidence" value="ECO:0007669"/>
    <property type="project" value="UniProtKB-KW"/>
</dbReference>